<feature type="transmembrane region" description="Helical" evidence="1">
    <location>
        <begin position="103"/>
        <end position="124"/>
    </location>
</feature>
<feature type="transmembrane region" description="Helical" evidence="1">
    <location>
        <begin position="136"/>
        <end position="158"/>
    </location>
</feature>
<comment type="caution">
    <text evidence="2">The sequence shown here is derived from an EMBL/GenBank/DDBJ whole genome shotgun (WGS) entry which is preliminary data.</text>
</comment>
<keyword evidence="1" id="KW-0812">Transmembrane</keyword>
<keyword evidence="1" id="KW-0472">Membrane</keyword>
<dbReference type="EMBL" id="JADEWC010000007">
    <property type="protein sequence ID" value="MBE9222040.1"/>
    <property type="molecule type" value="Genomic_DNA"/>
</dbReference>
<feature type="transmembrane region" description="Helical" evidence="1">
    <location>
        <begin position="32"/>
        <end position="50"/>
    </location>
</feature>
<organism evidence="2 3">
    <name type="scientific">Cyanobacterium stanieri LEGE 03274</name>
    <dbReference type="NCBI Taxonomy" id="1828756"/>
    <lineage>
        <taxon>Bacteria</taxon>
        <taxon>Bacillati</taxon>
        <taxon>Cyanobacteriota</taxon>
        <taxon>Cyanophyceae</taxon>
        <taxon>Oscillatoriophycideae</taxon>
        <taxon>Chroococcales</taxon>
        <taxon>Geminocystaceae</taxon>
        <taxon>Cyanobacterium</taxon>
    </lineage>
</organism>
<dbReference type="Pfam" id="PF13301">
    <property type="entry name" value="DUF4079"/>
    <property type="match status" value="1"/>
</dbReference>
<keyword evidence="1" id="KW-1133">Transmembrane helix</keyword>
<dbReference type="Proteomes" id="UP000654604">
    <property type="component" value="Unassembled WGS sequence"/>
</dbReference>
<dbReference type="Gene3D" id="1.20.120.1770">
    <property type="match status" value="1"/>
</dbReference>
<sequence>MKETIREILQPAADLFSGFNTPEIVVHWGHPFFMGIVIFFMGSAVAVTGWRSRLLTTEGEVAENKMNHRKIAPLMTLFVTMGYSGGLLSLVMQGEPILSSPHFWTGSLVIGLLGLNGLISITGFGGNKDSLRTAHAYLGSIAVTVMVIHAILGLKLGLSI</sequence>
<dbReference type="PANTHER" id="PTHR36738:SF1">
    <property type="entry name" value="EXPRESSED PROTEIN"/>
    <property type="match status" value="1"/>
</dbReference>
<dbReference type="PANTHER" id="PTHR36738">
    <property type="entry name" value="EXPRESSED PROTEIN"/>
    <property type="match status" value="1"/>
</dbReference>
<keyword evidence="3" id="KW-1185">Reference proteome</keyword>
<dbReference type="InterPro" id="IPR025067">
    <property type="entry name" value="DUF4079"/>
</dbReference>
<name>A0ABR9V2C2_9CHRO</name>
<feature type="transmembrane region" description="Helical" evidence="1">
    <location>
        <begin position="71"/>
        <end position="91"/>
    </location>
</feature>
<dbReference type="RefSeq" id="WP_193800200.1">
    <property type="nucleotide sequence ID" value="NZ_JADEWC010000007.1"/>
</dbReference>
<reference evidence="2 3" key="1">
    <citation type="submission" date="2020-10" db="EMBL/GenBank/DDBJ databases">
        <authorList>
            <person name="Castelo-Branco R."/>
            <person name="Eusebio N."/>
            <person name="Adriana R."/>
            <person name="Vieira A."/>
            <person name="Brugerolle De Fraissinette N."/>
            <person name="Rezende De Castro R."/>
            <person name="Schneider M.P."/>
            <person name="Vasconcelos V."/>
            <person name="Leao P.N."/>
        </authorList>
    </citation>
    <scope>NUCLEOTIDE SEQUENCE [LARGE SCALE GENOMIC DNA]</scope>
    <source>
        <strain evidence="2 3">LEGE 03274</strain>
    </source>
</reference>
<evidence type="ECO:0000313" key="2">
    <source>
        <dbReference type="EMBL" id="MBE9222040.1"/>
    </source>
</evidence>
<evidence type="ECO:0000313" key="3">
    <source>
        <dbReference type="Proteomes" id="UP000654604"/>
    </source>
</evidence>
<protein>
    <submittedName>
        <fullName evidence="2">DUF4079 domain-containing protein</fullName>
    </submittedName>
</protein>
<evidence type="ECO:0000256" key="1">
    <source>
        <dbReference type="SAM" id="Phobius"/>
    </source>
</evidence>
<accession>A0ABR9V2C2</accession>
<proteinExistence type="predicted"/>
<gene>
    <name evidence="2" type="ORF">IQ215_04950</name>
</gene>